<dbReference type="Pfam" id="PF08450">
    <property type="entry name" value="SGL"/>
    <property type="match status" value="1"/>
</dbReference>
<dbReference type="InterPro" id="IPR011042">
    <property type="entry name" value="6-blade_b-propeller_TolB-like"/>
</dbReference>
<evidence type="ECO:0000259" key="2">
    <source>
        <dbReference type="Pfam" id="PF08450"/>
    </source>
</evidence>
<keyword evidence="1" id="KW-0732">Signal</keyword>
<sequence length="312" mass="31648">MSATIRARLAAAAVAAAAAVSVLGTGHAAALPRTPDDTPMCAGAGKPRTVLAEPAAFEAVAFDTSRRMLVSDVLGNRLVGVDRPGAAPRKVATVRAPRGIAPLPDGRVLVGSGSGPTALLAPDAASLATVDPRTGASRGYAHGLSMAYGVVRSSDGTVYASSAVAPAIDRVGPDRRVSRGWYHATTGNGLALSADGKTLYANVSVPDTRVLAIDTATGAARTYFRPPAGLDWVFFDDLDIDAAGNLYAPLYLGGQVWRIGRDGSHCALAKGLTTPAGISVGPSEAGFPATSVFVTTHAGSVVEIPRAVPATR</sequence>
<protein>
    <submittedName>
        <fullName evidence="3">Gluconolactonase</fullName>
    </submittedName>
</protein>
<evidence type="ECO:0000313" key="4">
    <source>
        <dbReference type="Proteomes" id="UP000360750"/>
    </source>
</evidence>
<dbReference type="InterPro" id="IPR013658">
    <property type="entry name" value="SGL"/>
</dbReference>
<feature type="domain" description="SMP-30/Gluconolactonase/LRE-like region" evidence="2">
    <location>
        <begin position="63"/>
        <end position="265"/>
    </location>
</feature>
<dbReference type="RefSeq" id="WP_244941141.1">
    <property type="nucleotide sequence ID" value="NZ_CAACYD010000006.1"/>
</dbReference>
<reference evidence="3 4" key="1">
    <citation type="submission" date="2019-02" db="EMBL/GenBank/DDBJ databases">
        <authorList>
            <consortium name="Pathogen Informatics"/>
        </authorList>
    </citation>
    <scope>NUCLEOTIDE SEQUENCE [LARGE SCALE GENOMIC DNA]</scope>
    <source>
        <strain evidence="3 4">3012STDY6756503</strain>
    </source>
</reference>
<feature type="chain" id="PRO_5044841782" evidence="1">
    <location>
        <begin position="29"/>
        <end position="312"/>
    </location>
</feature>
<feature type="signal peptide" evidence="1">
    <location>
        <begin position="1"/>
        <end position="28"/>
    </location>
</feature>
<accession>A0ABD7V0Z6</accession>
<dbReference type="AlphaFoldDB" id="A0ABD7V0Z6"/>
<dbReference type="Proteomes" id="UP000360750">
    <property type="component" value="Unassembled WGS sequence"/>
</dbReference>
<organism evidence="3 4">
    <name type="scientific">Gordonia paraffinivorans</name>
    <dbReference type="NCBI Taxonomy" id="175628"/>
    <lineage>
        <taxon>Bacteria</taxon>
        <taxon>Bacillati</taxon>
        <taxon>Actinomycetota</taxon>
        <taxon>Actinomycetes</taxon>
        <taxon>Mycobacteriales</taxon>
        <taxon>Gordoniaceae</taxon>
        <taxon>Gordonia</taxon>
    </lineage>
</organism>
<evidence type="ECO:0000313" key="3">
    <source>
        <dbReference type="EMBL" id="VFA88084.1"/>
    </source>
</evidence>
<name>A0ABD7V0Z6_9ACTN</name>
<gene>
    <name evidence="3" type="ORF">NCTC8139_01626</name>
</gene>
<dbReference type="Gene3D" id="2.120.10.30">
    <property type="entry name" value="TolB, C-terminal domain"/>
    <property type="match status" value="1"/>
</dbReference>
<comment type="caution">
    <text evidence="3">The sequence shown here is derived from an EMBL/GenBank/DDBJ whole genome shotgun (WGS) entry which is preliminary data.</text>
</comment>
<dbReference type="EMBL" id="CAACYD010000006">
    <property type="protein sequence ID" value="VFA88084.1"/>
    <property type="molecule type" value="Genomic_DNA"/>
</dbReference>
<evidence type="ECO:0000256" key="1">
    <source>
        <dbReference type="SAM" id="SignalP"/>
    </source>
</evidence>
<proteinExistence type="predicted"/>
<dbReference type="GeneID" id="60749644"/>
<dbReference type="SUPFAM" id="SSF63829">
    <property type="entry name" value="Calcium-dependent phosphotriesterase"/>
    <property type="match status" value="1"/>
</dbReference>